<evidence type="ECO:0000313" key="3">
    <source>
        <dbReference type="Proteomes" id="UP000656881"/>
    </source>
</evidence>
<dbReference type="Gene3D" id="3.30.1330.40">
    <property type="entry name" value="RutC-like"/>
    <property type="match status" value="1"/>
</dbReference>
<comment type="caution">
    <text evidence="2">The sequence shown here is derived from an EMBL/GenBank/DDBJ whole genome shotgun (WGS) entry which is preliminary data.</text>
</comment>
<organism evidence="2 3">
    <name type="scientific">Streptomyces lasiicapitis</name>
    <dbReference type="NCBI Taxonomy" id="1923961"/>
    <lineage>
        <taxon>Bacteria</taxon>
        <taxon>Bacillati</taxon>
        <taxon>Actinomycetota</taxon>
        <taxon>Actinomycetes</taxon>
        <taxon>Kitasatosporales</taxon>
        <taxon>Streptomycetaceae</taxon>
        <taxon>Streptomyces</taxon>
    </lineage>
</organism>
<dbReference type="PANTHER" id="PTHR11803">
    <property type="entry name" value="2-IMINOBUTANOATE/2-IMINOPROPANOATE DEAMINASE RIDA"/>
    <property type="match status" value="1"/>
</dbReference>
<reference evidence="3" key="1">
    <citation type="journal article" date="2019" name="Int. J. Syst. Evol. Microbiol.">
        <title>The Global Catalogue of Microorganisms (GCM) 10K type strain sequencing project: providing services to taxonomists for standard genome sequencing and annotation.</title>
        <authorList>
            <consortium name="The Broad Institute Genomics Platform"/>
            <consortium name="The Broad Institute Genome Sequencing Center for Infectious Disease"/>
            <person name="Wu L."/>
            <person name="Ma J."/>
        </authorList>
    </citation>
    <scope>NUCLEOTIDE SEQUENCE [LARGE SCALE GENOMIC DNA]</scope>
    <source>
        <strain evidence="3">CGMCC 4.7349</strain>
    </source>
</reference>
<dbReference type="Pfam" id="PF01042">
    <property type="entry name" value="Ribonuc_L-PSP"/>
    <property type="match status" value="1"/>
</dbReference>
<keyword evidence="3" id="KW-1185">Reference proteome</keyword>
<gene>
    <name evidence="2" type="ORF">GCM10012286_19480</name>
</gene>
<dbReference type="PANTHER" id="PTHR11803:SF58">
    <property type="entry name" value="PROTEIN HMF1-RELATED"/>
    <property type="match status" value="1"/>
</dbReference>
<comment type="similarity">
    <text evidence="1">Belongs to the RutC family.</text>
</comment>
<dbReference type="SUPFAM" id="SSF55298">
    <property type="entry name" value="YjgF-like"/>
    <property type="match status" value="1"/>
</dbReference>
<proteinExistence type="inferred from homology"/>
<name>A0ABQ2LNE2_9ACTN</name>
<protein>
    <submittedName>
        <fullName evidence="2">Enamine deaminase RidA</fullName>
    </submittedName>
</protein>
<dbReference type="InterPro" id="IPR035959">
    <property type="entry name" value="RutC-like_sf"/>
</dbReference>
<dbReference type="RefSeq" id="WP_164326765.1">
    <property type="nucleotide sequence ID" value="NZ_BMNG01000004.1"/>
</dbReference>
<dbReference type="Proteomes" id="UP000656881">
    <property type="component" value="Unassembled WGS sequence"/>
</dbReference>
<dbReference type="InterPro" id="IPR006175">
    <property type="entry name" value="YjgF/YER057c/UK114"/>
</dbReference>
<accession>A0ABQ2LNE2</accession>
<evidence type="ECO:0000256" key="1">
    <source>
        <dbReference type="ARBA" id="ARBA00010552"/>
    </source>
</evidence>
<sequence>MTSSPVGAERVRVTADPDWYDGVGISLGVRVGNLVFTSGQAPIDDTGATVGTGDFEAQARQALANLSTVLTNAGSSLAEVVKATVYVTDITQQDVFGKLRAEYFTGTPPLAESFVEVSALAKPEWMIEIEAIGSVR</sequence>
<dbReference type="CDD" id="cd00448">
    <property type="entry name" value="YjgF_YER057c_UK114_family"/>
    <property type="match status" value="1"/>
</dbReference>
<dbReference type="EMBL" id="BMNG01000004">
    <property type="protein sequence ID" value="GGO40802.1"/>
    <property type="molecule type" value="Genomic_DNA"/>
</dbReference>
<evidence type="ECO:0000313" key="2">
    <source>
        <dbReference type="EMBL" id="GGO40802.1"/>
    </source>
</evidence>